<dbReference type="PANTHER" id="PTHR22754:SF32">
    <property type="entry name" value="DISCO-INTERACTING PROTEIN 2"/>
    <property type="match status" value="1"/>
</dbReference>
<protein>
    <submittedName>
        <fullName evidence="5">Polyketide synthase</fullName>
    </submittedName>
</protein>
<reference evidence="5 6" key="1">
    <citation type="submission" date="2021-01" db="EMBL/GenBank/DDBJ databases">
        <title>Whole genome shotgun sequence of Verrucosispora andamanensis NBRC 109075.</title>
        <authorList>
            <person name="Komaki H."/>
            <person name="Tamura T."/>
        </authorList>
    </citation>
    <scope>NUCLEOTIDE SEQUENCE [LARGE SCALE GENOMIC DNA]</scope>
    <source>
        <strain evidence="5 6">NBRC 109075</strain>
    </source>
</reference>
<feature type="domain" description="AMP-dependent synthetase/ligase" evidence="4">
    <location>
        <begin position="15"/>
        <end position="409"/>
    </location>
</feature>
<feature type="transmembrane region" description="Helical" evidence="3">
    <location>
        <begin position="76"/>
        <end position="97"/>
    </location>
</feature>
<dbReference type="EMBL" id="BOOZ01000015">
    <property type="protein sequence ID" value="GIJ09851.1"/>
    <property type="molecule type" value="Genomic_DNA"/>
</dbReference>
<dbReference type="InterPro" id="IPR045851">
    <property type="entry name" value="AMP-bd_C_sf"/>
</dbReference>
<dbReference type="CDD" id="cd05931">
    <property type="entry name" value="FAAL"/>
    <property type="match status" value="1"/>
</dbReference>
<dbReference type="Gene3D" id="3.40.50.12780">
    <property type="entry name" value="N-terminal domain of ligase-like"/>
    <property type="match status" value="1"/>
</dbReference>
<comment type="similarity">
    <text evidence="1">Belongs to the ATP-dependent AMP-binding enzyme family.</text>
</comment>
<dbReference type="SUPFAM" id="SSF56801">
    <property type="entry name" value="Acetyl-CoA synthetase-like"/>
    <property type="match status" value="1"/>
</dbReference>
<accession>A0ABQ4HW23</accession>
<keyword evidence="3" id="KW-0812">Transmembrane</keyword>
<dbReference type="InterPro" id="IPR040097">
    <property type="entry name" value="FAAL/FAAC"/>
</dbReference>
<keyword evidence="3" id="KW-0472">Membrane</keyword>
<dbReference type="InterPro" id="IPR042099">
    <property type="entry name" value="ANL_N_sf"/>
</dbReference>
<evidence type="ECO:0000259" key="4">
    <source>
        <dbReference type="Pfam" id="PF00501"/>
    </source>
</evidence>
<name>A0ABQ4HW23_9ACTN</name>
<dbReference type="RefSeq" id="WP_377460945.1">
    <property type="nucleotide sequence ID" value="NZ_JBHLZS010000029.1"/>
</dbReference>
<dbReference type="PANTHER" id="PTHR22754">
    <property type="entry name" value="DISCO-INTERACTING PROTEIN 2 DIP2 -RELATED"/>
    <property type="match status" value="1"/>
</dbReference>
<comment type="caution">
    <text evidence="5">The sequence shown here is derived from an EMBL/GenBank/DDBJ whole genome shotgun (WGS) entry which is preliminary data.</text>
</comment>
<gene>
    <name evidence="5" type="ORF">Van01_30650</name>
</gene>
<dbReference type="Pfam" id="PF00501">
    <property type="entry name" value="AMP-binding"/>
    <property type="match status" value="1"/>
</dbReference>
<evidence type="ECO:0000256" key="1">
    <source>
        <dbReference type="ARBA" id="ARBA00006432"/>
    </source>
</evidence>
<evidence type="ECO:0000313" key="6">
    <source>
        <dbReference type="Proteomes" id="UP000647017"/>
    </source>
</evidence>
<dbReference type="Proteomes" id="UP000647017">
    <property type="component" value="Unassembled WGS sequence"/>
</dbReference>
<proteinExistence type="inferred from homology"/>
<evidence type="ECO:0000313" key="5">
    <source>
        <dbReference type="EMBL" id="GIJ09851.1"/>
    </source>
</evidence>
<evidence type="ECO:0000256" key="2">
    <source>
        <dbReference type="ARBA" id="ARBA00022598"/>
    </source>
</evidence>
<sequence length="573" mass="61711">MMDMSLTANAAAAIRAHARSTPERTALIIVDDLEGDGGDRRVSFAQLDAEARRIGAWLQARYPVGERVLLLYPTGFGFAAALVGCLYAGMIAVPAPLPGRYPHERSRALRIAENASVSALLTDTTNHDTVLAWAQAVGLTDPPLLATDSDVVPDADSWSPRELDRDALAVLQYTSGATGEPRGVMVSHGNLLHNVESQRRAFGLTAQTRLGGWVPLHHAMGLFGHLLPALMVGGGCVLMQPAAFIRHPHRWLSMIDRYELYASAAPDFAFEMCRARVTDSQLSGLDLSRWRIAINGAERIHAETVAAFVARFTSAGLRDDVVCPSYGLSEATLFVSADPFRRPVVTWVDEHGLEQQRFVPAEAGAALVSCGTPRDVEVLIADPATGEALSPGSVGEIWLRGPSVSRGYWRDDAPTGTTSTTDGYVRTGDLGTLHEGELYVTGRTAELLAVDGRCLYPQEIERTLRAQVPGLGIISAVFTVPLAGPGSEHALVVVSEVNGRPTEDRLRHLADEISRTLTREFGISPGTTVLLRRGGVRRATSGKVKRPVMRRLFLDGELDAVHSDRAPSMVAAS</sequence>
<dbReference type="Gene3D" id="3.30.300.30">
    <property type="match status" value="1"/>
</dbReference>
<organism evidence="5 6">
    <name type="scientific">Micromonospora andamanensis</name>
    <dbReference type="NCBI Taxonomy" id="1287068"/>
    <lineage>
        <taxon>Bacteria</taxon>
        <taxon>Bacillati</taxon>
        <taxon>Actinomycetota</taxon>
        <taxon>Actinomycetes</taxon>
        <taxon>Micromonosporales</taxon>
        <taxon>Micromonosporaceae</taxon>
        <taxon>Micromonospora</taxon>
    </lineage>
</organism>
<evidence type="ECO:0000256" key="3">
    <source>
        <dbReference type="SAM" id="Phobius"/>
    </source>
</evidence>
<dbReference type="InterPro" id="IPR000873">
    <property type="entry name" value="AMP-dep_synth/lig_dom"/>
</dbReference>
<keyword evidence="2" id="KW-0436">Ligase</keyword>
<keyword evidence="6" id="KW-1185">Reference proteome</keyword>
<keyword evidence="3" id="KW-1133">Transmembrane helix</keyword>